<protein>
    <submittedName>
        <fullName evidence="1">Calmodulin-binding protein 60 A</fullName>
    </submittedName>
</protein>
<organism evidence="1 2">
    <name type="scientific">Camellia lanceoleosa</name>
    <dbReference type="NCBI Taxonomy" id="1840588"/>
    <lineage>
        <taxon>Eukaryota</taxon>
        <taxon>Viridiplantae</taxon>
        <taxon>Streptophyta</taxon>
        <taxon>Embryophyta</taxon>
        <taxon>Tracheophyta</taxon>
        <taxon>Spermatophyta</taxon>
        <taxon>Magnoliopsida</taxon>
        <taxon>eudicotyledons</taxon>
        <taxon>Gunneridae</taxon>
        <taxon>Pentapetalae</taxon>
        <taxon>asterids</taxon>
        <taxon>Ericales</taxon>
        <taxon>Theaceae</taxon>
        <taxon>Camellia</taxon>
    </lineage>
</organism>
<reference evidence="1 2" key="1">
    <citation type="journal article" date="2022" name="Plant J.">
        <title>Chromosome-level genome of Camellia lanceoleosa provides a valuable resource for understanding genome evolution and self-incompatibility.</title>
        <authorList>
            <person name="Gong W."/>
            <person name="Xiao S."/>
            <person name="Wang L."/>
            <person name="Liao Z."/>
            <person name="Chang Y."/>
            <person name="Mo W."/>
            <person name="Hu G."/>
            <person name="Li W."/>
            <person name="Zhao G."/>
            <person name="Zhu H."/>
            <person name="Hu X."/>
            <person name="Ji K."/>
            <person name="Xiang X."/>
            <person name="Song Q."/>
            <person name="Yuan D."/>
            <person name="Jin S."/>
            <person name="Zhang L."/>
        </authorList>
    </citation>
    <scope>NUCLEOTIDE SEQUENCE [LARGE SCALE GENOMIC DNA]</scope>
    <source>
        <strain evidence="1">SQ_2022a</strain>
    </source>
</reference>
<sequence length="570" mass="64536">MLAHNNNNNVGSERNSNGSDDDDSTPLSTLTKGDVKVMMNRMMKRVMKRMLQSEIKTIVHNNRSFSECDAPPFIQLNILTRIAQDTESQVEEESESVQERILTSMNQKEAEGNAEEKQKEGMGARNSGNKIHCSEPRRMQLRFLDKLPSLLVTGRHIKGENSSSVRIGLFDDKEQVVTSGAEASAKVEILVLPRDPGMDEEDEWTQEEFNSKIVKAILTRNAFLNLKEGIGSLDEISFVHRSSWMKKSEYRLGARIVDNFNGTKVREAKSEHFFLKDSRNERDEKHYPPSLTDKLWRLENIGRSGPIVKRLSKENIVTVQDFLKKCVMDRQGLRDILGNGITDMKLEVTLQHALTCRQLDKRFIYPPPSSQQETRVVFNAVGQVVAKVSGCHCIPIDNLSETEKADAQKVVVSAFEHRGQIVSYDDNSPPNSTWMASPSSPNVGTPHMIAGYDCTQPSTSQGIVSSNNSIGTSQMIGIGDMEFTYGTLELRCKHSRATCQVPNDQMLDFVSMCRDIGKHFNQHLEESQAVAIDKAQRRKWLKISVVLRFSLRKRIEVEDLNHDRKNQRLR</sequence>
<keyword evidence="2" id="KW-1185">Reference proteome</keyword>
<name>A0ACC0HYY1_9ERIC</name>
<comment type="caution">
    <text evidence="1">The sequence shown here is derived from an EMBL/GenBank/DDBJ whole genome shotgun (WGS) entry which is preliminary data.</text>
</comment>
<proteinExistence type="predicted"/>
<accession>A0ACC0HYY1</accession>
<dbReference type="EMBL" id="CM045759">
    <property type="protein sequence ID" value="KAI8018406.1"/>
    <property type="molecule type" value="Genomic_DNA"/>
</dbReference>
<evidence type="ECO:0000313" key="2">
    <source>
        <dbReference type="Proteomes" id="UP001060215"/>
    </source>
</evidence>
<evidence type="ECO:0000313" key="1">
    <source>
        <dbReference type="EMBL" id="KAI8018406.1"/>
    </source>
</evidence>
<gene>
    <name evidence="1" type="ORF">LOK49_LG04G02024</name>
</gene>
<dbReference type="Proteomes" id="UP001060215">
    <property type="component" value="Chromosome 2"/>
</dbReference>